<dbReference type="InterPro" id="IPR016181">
    <property type="entry name" value="Acyl_CoA_acyltransferase"/>
</dbReference>
<dbReference type="OrthoDB" id="9127144at2"/>
<dbReference type="Pfam" id="PF13508">
    <property type="entry name" value="Acetyltransf_7"/>
    <property type="match status" value="1"/>
</dbReference>
<keyword evidence="2" id="KW-0808">Transferase</keyword>
<proteinExistence type="predicted"/>
<dbReference type="PROSITE" id="PS51186">
    <property type="entry name" value="GNAT"/>
    <property type="match status" value="1"/>
</dbReference>
<sequence>MPANCGNDLTPSLPAEFGEAWRIYEDSFPSAERRSLSQQLNILPNPRYRFRAITSAGKVIGITATWHFDGLLFLEHIAIARDARKSGLGTRIIRELCELNAGLLVLEVELPESGMAEQRRVDWYIRLGFVLNHFPYIQPAFSPDKPPVPLRIMSYPRELSAEEFYRIRDILYREVYGHKPPQ</sequence>
<keyword evidence="3" id="KW-1185">Reference proteome</keyword>
<dbReference type="InterPro" id="IPR000182">
    <property type="entry name" value="GNAT_dom"/>
</dbReference>
<dbReference type="Proteomes" id="UP000005317">
    <property type="component" value="Unassembled WGS sequence"/>
</dbReference>
<dbReference type="EMBL" id="JH651384">
    <property type="protein sequence ID" value="EIJ36313.1"/>
    <property type="molecule type" value="Genomic_DNA"/>
</dbReference>
<dbReference type="GO" id="GO:0016747">
    <property type="term" value="F:acyltransferase activity, transferring groups other than amino-acyl groups"/>
    <property type="evidence" value="ECO:0007669"/>
    <property type="project" value="InterPro"/>
</dbReference>
<dbReference type="CDD" id="cd04301">
    <property type="entry name" value="NAT_SF"/>
    <property type="match status" value="1"/>
</dbReference>
<reference evidence="3" key="1">
    <citation type="journal article" date="2011" name="Stand. Genomic Sci.">
        <title>Genome sequence of the filamentous, gliding Thiothrix nivea neotype strain (JP2(T)).</title>
        <authorList>
            <person name="Lapidus A."/>
            <person name="Nolan M."/>
            <person name="Lucas S."/>
            <person name="Glavina Del Rio T."/>
            <person name="Tice H."/>
            <person name="Cheng J.F."/>
            <person name="Tapia R."/>
            <person name="Han C."/>
            <person name="Goodwin L."/>
            <person name="Pitluck S."/>
            <person name="Liolios K."/>
            <person name="Pagani I."/>
            <person name="Ivanova N."/>
            <person name="Huntemann M."/>
            <person name="Mavromatis K."/>
            <person name="Mikhailova N."/>
            <person name="Pati A."/>
            <person name="Chen A."/>
            <person name="Palaniappan K."/>
            <person name="Land M."/>
            <person name="Brambilla E.M."/>
            <person name="Rohde M."/>
            <person name="Abt B."/>
            <person name="Verbarg S."/>
            <person name="Goker M."/>
            <person name="Bristow J."/>
            <person name="Eisen J.A."/>
            <person name="Markowitz V."/>
            <person name="Hugenholtz P."/>
            <person name="Kyrpides N.C."/>
            <person name="Klenk H.P."/>
            <person name="Woyke T."/>
        </authorList>
    </citation>
    <scope>NUCLEOTIDE SEQUENCE [LARGE SCALE GENOMIC DNA]</scope>
    <source>
        <strain evidence="3">ATCC 35100 / DSM 5205 / JP2</strain>
    </source>
</reference>
<name>A0A656HIV8_THINJ</name>
<dbReference type="RefSeq" id="WP_002710190.1">
    <property type="nucleotide sequence ID" value="NZ_JH651384.1"/>
</dbReference>
<dbReference type="AlphaFoldDB" id="A0A656HIV8"/>
<protein>
    <submittedName>
        <fullName evidence="2">GCN5-related N-acetyltransferase</fullName>
    </submittedName>
</protein>
<feature type="domain" description="N-acetyltransferase" evidence="1">
    <location>
        <begin position="7"/>
        <end position="148"/>
    </location>
</feature>
<evidence type="ECO:0000259" key="1">
    <source>
        <dbReference type="PROSITE" id="PS51186"/>
    </source>
</evidence>
<organism evidence="2 3">
    <name type="scientific">Thiothrix nivea (strain ATCC 35100 / DSM 5205 / JP2)</name>
    <dbReference type="NCBI Taxonomy" id="870187"/>
    <lineage>
        <taxon>Bacteria</taxon>
        <taxon>Pseudomonadati</taxon>
        <taxon>Pseudomonadota</taxon>
        <taxon>Gammaproteobacteria</taxon>
        <taxon>Thiotrichales</taxon>
        <taxon>Thiotrichaceae</taxon>
        <taxon>Thiothrix</taxon>
    </lineage>
</organism>
<evidence type="ECO:0000313" key="2">
    <source>
        <dbReference type="EMBL" id="EIJ36313.1"/>
    </source>
</evidence>
<dbReference type="Gene3D" id="3.40.630.30">
    <property type="match status" value="1"/>
</dbReference>
<dbReference type="SUPFAM" id="SSF55729">
    <property type="entry name" value="Acyl-CoA N-acyltransferases (Nat)"/>
    <property type="match status" value="1"/>
</dbReference>
<gene>
    <name evidence="2" type="ORF">Thini_3812</name>
</gene>
<evidence type="ECO:0000313" key="3">
    <source>
        <dbReference type="Proteomes" id="UP000005317"/>
    </source>
</evidence>
<accession>A0A656HIV8</accession>